<feature type="transmembrane region" description="Helical" evidence="1">
    <location>
        <begin position="12"/>
        <end position="33"/>
    </location>
</feature>
<evidence type="ECO:0008006" key="4">
    <source>
        <dbReference type="Google" id="ProtNLM"/>
    </source>
</evidence>
<sequence>MPWLGDDKAMLILVRFAAWTVAAILVFVTLSPIEARPVIASPHLERAIAYALFGFLLATSYPRRWLLAMVGSVAMAGLLEIAQGLTVSRHGRMFDFSVKGTAAVLGVIAAQVLYTMLSRRTAR</sequence>
<keyword evidence="1" id="KW-1133">Transmembrane helix</keyword>
<gene>
    <name evidence="2" type="ORF">BGCPKDLD_0967</name>
</gene>
<evidence type="ECO:0000313" key="2">
    <source>
        <dbReference type="EMBL" id="GJE74398.1"/>
    </source>
</evidence>
<name>A0ABQ4UQB6_9HYPH</name>
<keyword evidence="1" id="KW-0812">Transmembrane</keyword>
<feature type="transmembrane region" description="Helical" evidence="1">
    <location>
        <begin position="65"/>
        <end position="85"/>
    </location>
</feature>
<evidence type="ECO:0000256" key="1">
    <source>
        <dbReference type="SAM" id="Phobius"/>
    </source>
</evidence>
<keyword evidence="1" id="KW-0472">Membrane</keyword>
<evidence type="ECO:0000313" key="3">
    <source>
        <dbReference type="Proteomes" id="UP001055093"/>
    </source>
</evidence>
<dbReference type="Proteomes" id="UP001055093">
    <property type="component" value="Unassembled WGS sequence"/>
</dbReference>
<dbReference type="EMBL" id="BPRE01000002">
    <property type="protein sequence ID" value="GJE74398.1"/>
    <property type="molecule type" value="Genomic_DNA"/>
</dbReference>
<comment type="caution">
    <text evidence="2">The sequence shown here is derived from an EMBL/GenBank/DDBJ whole genome shotgun (WGS) entry which is preliminary data.</text>
</comment>
<feature type="transmembrane region" description="Helical" evidence="1">
    <location>
        <begin position="39"/>
        <end position="58"/>
    </location>
</feature>
<accession>A0ABQ4UQB6</accession>
<reference evidence="2" key="1">
    <citation type="journal article" date="2021" name="Front. Microbiol.">
        <title>Comprehensive Comparative Genomics and Phenotyping of Methylobacterium Species.</title>
        <authorList>
            <person name="Alessa O."/>
            <person name="Ogura Y."/>
            <person name="Fujitani Y."/>
            <person name="Takami H."/>
            <person name="Hayashi T."/>
            <person name="Sahin N."/>
            <person name="Tani A."/>
        </authorList>
    </citation>
    <scope>NUCLEOTIDE SEQUENCE</scope>
    <source>
        <strain evidence="2">DSM 14458</strain>
    </source>
</reference>
<protein>
    <recommendedName>
        <fullName evidence="4">VanZ family protein</fullName>
    </recommendedName>
</protein>
<organism evidence="2 3">
    <name type="scientific">Methylorubrum suomiense</name>
    <dbReference type="NCBI Taxonomy" id="144191"/>
    <lineage>
        <taxon>Bacteria</taxon>
        <taxon>Pseudomonadati</taxon>
        <taxon>Pseudomonadota</taxon>
        <taxon>Alphaproteobacteria</taxon>
        <taxon>Hyphomicrobiales</taxon>
        <taxon>Methylobacteriaceae</taxon>
        <taxon>Methylorubrum</taxon>
    </lineage>
</organism>
<proteinExistence type="predicted"/>
<dbReference type="RefSeq" id="WP_238307714.1">
    <property type="nucleotide sequence ID" value="NZ_BPRE01000002.1"/>
</dbReference>
<keyword evidence="3" id="KW-1185">Reference proteome</keyword>
<feature type="transmembrane region" description="Helical" evidence="1">
    <location>
        <begin position="97"/>
        <end position="117"/>
    </location>
</feature>
<reference evidence="2" key="2">
    <citation type="submission" date="2021-08" db="EMBL/GenBank/DDBJ databases">
        <authorList>
            <person name="Tani A."/>
            <person name="Ola A."/>
            <person name="Ogura Y."/>
            <person name="Katsura K."/>
            <person name="Hayashi T."/>
        </authorList>
    </citation>
    <scope>NUCLEOTIDE SEQUENCE</scope>
    <source>
        <strain evidence="2">DSM 14458</strain>
    </source>
</reference>